<dbReference type="RefSeq" id="XP_033427255.1">
    <property type="nucleotide sequence ID" value="XM_033571223.1"/>
</dbReference>
<dbReference type="AlphaFoldDB" id="A0A5M9MRA3"/>
<reference evidence="2 3" key="1">
    <citation type="submission" date="2019-08" db="EMBL/GenBank/DDBJ databases">
        <title>The genome sequence of a newly discovered highly antifungal drug resistant Aspergillus species, Aspergillus tanneri NIH 1004.</title>
        <authorList>
            <person name="Mounaud S."/>
            <person name="Singh I."/>
            <person name="Joardar V."/>
            <person name="Pakala S."/>
            <person name="Pakala S."/>
            <person name="Venepally P."/>
            <person name="Chung J.K."/>
            <person name="Losada L."/>
            <person name="Nierman W.C."/>
        </authorList>
    </citation>
    <scope>NUCLEOTIDE SEQUENCE [LARGE SCALE GENOMIC DNA]</scope>
    <source>
        <strain evidence="2 3">NIH1004</strain>
    </source>
</reference>
<dbReference type="InterPro" id="IPR011009">
    <property type="entry name" value="Kinase-like_dom_sf"/>
</dbReference>
<evidence type="ECO:0000313" key="3">
    <source>
        <dbReference type="Proteomes" id="UP000324241"/>
    </source>
</evidence>
<gene>
    <name evidence="2" type="ORF">ATNIH1004_006596</name>
</gene>
<feature type="transmembrane region" description="Helical" evidence="1">
    <location>
        <begin position="388"/>
        <end position="408"/>
    </location>
</feature>
<keyword evidence="1" id="KW-1133">Transmembrane helix</keyword>
<dbReference type="EMBL" id="QUQM01000004">
    <property type="protein sequence ID" value="KAA8647894.1"/>
    <property type="molecule type" value="Genomic_DNA"/>
</dbReference>
<evidence type="ECO:0008006" key="4">
    <source>
        <dbReference type="Google" id="ProtNLM"/>
    </source>
</evidence>
<sequence length="559" mass="62256">MWICGKTDGPLEAITPFTPAADLFGVALSIFTLPNDQYIVSQQQSNFLTAISSHEIYREYSISWSGVDLGLVRDAIRGPVKVCSWRPVYSAKSYPKQRRLPPFLHYSVSTQMAPAKKLGSPVELPDCRRTVLPKKLLPSVSFHDDPARPEFVKHGSPYDQVDRVFFGLNPPWNNVHAIEFKDGFPVGFLIHQKVESKNIPLDRIRQVSHKNVLSLEEVYFLKGNIYFLYNQWGITLNEIRQLSPVFNLSEVEVAVICKAGLIYIHEDLDTCYGDLTLSNVLITDQGDVKIAGIGNSLLQKPNPLGKARDVQAVCRMAQNLLTPEKDVNVRGTTGLLAQDFAGAPPTATAKGLLQASDKVEKVTSLHRSDTTYTIETRYTHMLLEDIPWFYNVLAGAAHWALLAGYLVVPGTFTSLQRSHSLKEDLEKTEAGQVILNTIQNPPLLAIACFFMVLGAVLMAWLSWERRSNYIWLINKLFVPTFLNALAGLITTLVNVYTAREGEWSIMAVLTTIVTGLSVSGSLALLIIYQFGKLESVKKEHEMEIKAGFQRVSPGFQGSS</sequence>
<protein>
    <recommendedName>
        <fullName evidence="4">Protein kinase domain-containing protein</fullName>
    </recommendedName>
</protein>
<proteinExistence type="predicted"/>
<name>A0A5M9MRA3_9EURO</name>
<dbReference type="VEuPathDB" id="FungiDB:EYZ11_012202"/>
<evidence type="ECO:0000256" key="1">
    <source>
        <dbReference type="SAM" id="Phobius"/>
    </source>
</evidence>
<keyword evidence="1" id="KW-0472">Membrane</keyword>
<organism evidence="2 3">
    <name type="scientific">Aspergillus tanneri</name>
    <dbReference type="NCBI Taxonomy" id="1220188"/>
    <lineage>
        <taxon>Eukaryota</taxon>
        <taxon>Fungi</taxon>
        <taxon>Dikarya</taxon>
        <taxon>Ascomycota</taxon>
        <taxon>Pezizomycotina</taxon>
        <taxon>Eurotiomycetes</taxon>
        <taxon>Eurotiomycetidae</taxon>
        <taxon>Eurotiales</taxon>
        <taxon>Aspergillaceae</taxon>
        <taxon>Aspergillus</taxon>
        <taxon>Aspergillus subgen. Circumdati</taxon>
    </lineage>
</organism>
<feature type="transmembrane region" description="Helical" evidence="1">
    <location>
        <begin position="475"/>
        <end position="497"/>
    </location>
</feature>
<dbReference type="VEuPathDB" id="FungiDB:EYZ11_006322"/>
<feature type="transmembrane region" description="Helical" evidence="1">
    <location>
        <begin position="503"/>
        <end position="528"/>
    </location>
</feature>
<dbReference type="OrthoDB" id="3254104at2759"/>
<evidence type="ECO:0000313" key="2">
    <source>
        <dbReference type="EMBL" id="KAA8647894.1"/>
    </source>
</evidence>
<keyword evidence="1" id="KW-0812">Transmembrane</keyword>
<feature type="transmembrane region" description="Helical" evidence="1">
    <location>
        <begin position="443"/>
        <end position="463"/>
    </location>
</feature>
<comment type="caution">
    <text evidence="2">The sequence shown here is derived from an EMBL/GenBank/DDBJ whole genome shotgun (WGS) entry which is preliminary data.</text>
</comment>
<accession>A0A5M9MRA3</accession>
<dbReference type="GeneID" id="54329298"/>
<dbReference type="Proteomes" id="UP000324241">
    <property type="component" value="Unassembled WGS sequence"/>
</dbReference>
<dbReference type="SUPFAM" id="SSF56112">
    <property type="entry name" value="Protein kinase-like (PK-like)"/>
    <property type="match status" value="1"/>
</dbReference>
<dbReference type="Gene3D" id="1.10.510.10">
    <property type="entry name" value="Transferase(Phosphotransferase) domain 1"/>
    <property type="match status" value="1"/>
</dbReference>